<sequence length="147" mass="16593">MRLARASLEIRRFSNNLLFRSFQISQKVSAMARSKSNRFRPVASCLSHLHREAKLGGNGCLLGGGEAIRRRRPFHTKEAYLHKSKRCCVVSASELHNTQIVGPCHPRLSRFSAVKILFFSASQINSFTFNGILSFQRKGRLQSMTPS</sequence>
<dbReference type="AlphaFoldDB" id="A0A6V7PVH7"/>
<protein>
    <submittedName>
        <fullName evidence="1">Uncharacterized protein</fullName>
    </submittedName>
</protein>
<reference evidence="1" key="1">
    <citation type="submission" date="2020-07" db="EMBL/GenBank/DDBJ databases">
        <authorList>
            <person name="Lin J."/>
        </authorList>
    </citation>
    <scope>NUCLEOTIDE SEQUENCE</scope>
</reference>
<organism evidence="1">
    <name type="scientific">Ananas comosus var. bracteatus</name>
    <name type="common">red pineapple</name>
    <dbReference type="NCBI Taxonomy" id="296719"/>
    <lineage>
        <taxon>Eukaryota</taxon>
        <taxon>Viridiplantae</taxon>
        <taxon>Streptophyta</taxon>
        <taxon>Embryophyta</taxon>
        <taxon>Tracheophyta</taxon>
        <taxon>Spermatophyta</taxon>
        <taxon>Magnoliopsida</taxon>
        <taxon>Liliopsida</taxon>
        <taxon>Poales</taxon>
        <taxon>Bromeliaceae</taxon>
        <taxon>Bromelioideae</taxon>
        <taxon>Ananas</taxon>
    </lineage>
</organism>
<dbReference type="EMBL" id="LR862152">
    <property type="protein sequence ID" value="CAD1834859.1"/>
    <property type="molecule type" value="Genomic_DNA"/>
</dbReference>
<evidence type="ECO:0000313" key="1">
    <source>
        <dbReference type="EMBL" id="CAD1834859.1"/>
    </source>
</evidence>
<accession>A0A6V7PVH7</accession>
<proteinExistence type="predicted"/>
<gene>
    <name evidence="1" type="ORF">CB5_LOCUS18070</name>
</gene>
<name>A0A6V7PVH7_ANACO</name>